<keyword evidence="1" id="KW-0732">Signal</keyword>
<sequence length="159" mass="16671">MKANAIMFGLSLSAGLLASAATGHADAATSQNISTHGSACKNYNAAEALDIDYLPWGVRNINAAVRSVICPIARHPVTGPAQNFYVDGSNSNGASTTCTVYAYNYNGDFLSSYSFTTNLAKYDQLAPLTSVSYWGFVSVYCLLPANGNGVLFGAFAVDS</sequence>
<dbReference type="KEGG" id="lab:LA76x_3120"/>
<protein>
    <recommendedName>
        <fullName evidence="4">Secreted protein</fullName>
    </recommendedName>
</protein>
<dbReference type="PATRIC" id="fig|84531.8.peg.3129"/>
<dbReference type="STRING" id="84531.LA76x_3120"/>
<reference evidence="2 3" key="1">
    <citation type="journal article" date="2015" name="BMC Genomics">
        <title>Comparative genomics and metabolic profiling of the genus Lysobacter.</title>
        <authorList>
            <person name="de Bruijn I."/>
            <person name="Cheng X."/>
            <person name="de Jager V."/>
            <person name="Exposito R.G."/>
            <person name="Watrous J."/>
            <person name="Patel N."/>
            <person name="Postma J."/>
            <person name="Dorrestein P.C."/>
            <person name="Kobayashi D."/>
            <person name="Raaijmakers J.M."/>
        </authorList>
    </citation>
    <scope>NUCLEOTIDE SEQUENCE [LARGE SCALE GENOMIC DNA]</scope>
    <source>
        <strain evidence="2 3">76</strain>
    </source>
</reference>
<evidence type="ECO:0000313" key="2">
    <source>
        <dbReference type="EMBL" id="ALN81248.1"/>
    </source>
</evidence>
<dbReference type="AlphaFoldDB" id="A0A0S2FCK6"/>
<dbReference type="Proteomes" id="UP000060787">
    <property type="component" value="Chromosome"/>
</dbReference>
<evidence type="ECO:0008006" key="4">
    <source>
        <dbReference type="Google" id="ProtNLM"/>
    </source>
</evidence>
<accession>A0A0S2FCK6</accession>
<evidence type="ECO:0000313" key="3">
    <source>
        <dbReference type="Proteomes" id="UP000060787"/>
    </source>
</evidence>
<dbReference type="RefSeq" id="WP_057918352.1">
    <property type="nucleotide sequence ID" value="NZ_CP011129.1"/>
</dbReference>
<keyword evidence="3" id="KW-1185">Reference proteome</keyword>
<feature type="chain" id="PRO_5006596935" description="Secreted protein" evidence="1">
    <location>
        <begin position="28"/>
        <end position="159"/>
    </location>
</feature>
<feature type="signal peptide" evidence="1">
    <location>
        <begin position="1"/>
        <end position="27"/>
    </location>
</feature>
<organism evidence="2 3">
    <name type="scientific">Lysobacter antibioticus</name>
    <dbReference type="NCBI Taxonomy" id="84531"/>
    <lineage>
        <taxon>Bacteria</taxon>
        <taxon>Pseudomonadati</taxon>
        <taxon>Pseudomonadota</taxon>
        <taxon>Gammaproteobacteria</taxon>
        <taxon>Lysobacterales</taxon>
        <taxon>Lysobacteraceae</taxon>
        <taxon>Lysobacter</taxon>
    </lineage>
</organism>
<gene>
    <name evidence="2" type="ORF">LA76x_3120</name>
</gene>
<evidence type="ECO:0000256" key="1">
    <source>
        <dbReference type="SAM" id="SignalP"/>
    </source>
</evidence>
<dbReference type="EMBL" id="CP011129">
    <property type="protein sequence ID" value="ALN81248.1"/>
    <property type="molecule type" value="Genomic_DNA"/>
</dbReference>
<name>A0A0S2FCK6_LYSAN</name>
<proteinExistence type="predicted"/>